<organism evidence="3 5">
    <name type="scientific">Candidatus Accumulibacter cognatus</name>
    <dbReference type="NCBI Taxonomy" id="2954383"/>
    <lineage>
        <taxon>Bacteria</taxon>
        <taxon>Pseudomonadati</taxon>
        <taxon>Pseudomonadota</taxon>
        <taxon>Betaproteobacteria</taxon>
        <taxon>Candidatus Accumulibacter</taxon>
    </lineage>
</organism>
<dbReference type="InterPro" id="IPR018511">
    <property type="entry name" value="Hemolysin-typ_Ca-bd_CS"/>
</dbReference>
<keyword evidence="5" id="KW-1185">Reference proteome</keyword>
<dbReference type="EMBL" id="JDST02000004">
    <property type="protein sequence ID" value="KFB78383.1"/>
    <property type="molecule type" value="Genomic_DNA"/>
</dbReference>
<dbReference type="KEGG" id="acog:HWD57_05145"/>
<dbReference type="PROSITE" id="PS00330">
    <property type="entry name" value="HEMOLYSIN_CALCIUM"/>
    <property type="match status" value="3"/>
</dbReference>
<gene>
    <name evidence="3" type="primary">cya_2</name>
    <name evidence="3" type="ORF">AW06_000188</name>
    <name evidence="4" type="ORF">HWD57_05145</name>
</gene>
<sequence length="547" mass="55473">MSFHLFRINELYSNLNGTIQFIELKVGNFNGESHWAGVAISSSREGVTHTFTFPSDLPSSGTANRSVLVATQAFADLGLVTPDFIVPAGFLFTSGGSLNFGGVDTVAYPELPVDGVHSLARNGDQVSATPTNFSGTSVSVPVLNPLEINGSSNNDVLTGTTSNERIDGLAGNDTLSSGGGNDILLGGAGDDVIHSGSGNDAIDGGDGYDYLYFSAATAGVVINLAIGKANGGAGSDSIAGVELVFGSSFNDNFIGNDSSVGFLGGDGNDTITGGAGRDHLEGNGGDDTIDGLSGVDIVAYYSAAFAVNVNLTTGQASGGLGKDTLRNIEDVTGSVFGDTLTGSAGDNRLEGSDGNDTLISTHGNDALDGGNGVDTLVFSLARSTYTLQRSAGGTYSIEKPDSAGTDALVSVERLQFADRKVALDLDGNAGSTAKVLGAVFGADSVYNLAYVGIGLGLLDGGMSYQDLMQLALDVRLGASATHQAVVNLLYTNVIGNAPPPDDLAFFTGLLDSGTLTPAGLGVIAANTQQNAVKIDLVGLQESGIAFV</sequence>
<dbReference type="InterPro" id="IPR050557">
    <property type="entry name" value="RTX_toxin/Mannuronan_C5-epim"/>
</dbReference>
<dbReference type="Proteomes" id="UP000021315">
    <property type="component" value="Unassembled WGS sequence"/>
</dbReference>
<proteinExistence type="predicted"/>
<dbReference type="STRING" id="1453999.AW06_000188"/>
<dbReference type="PANTHER" id="PTHR38340:SF1">
    <property type="entry name" value="S-LAYER PROTEIN"/>
    <property type="match status" value="1"/>
</dbReference>
<dbReference type="GO" id="GO:0005509">
    <property type="term" value="F:calcium ion binding"/>
    <property type="evidence" value="ECO:0007669"/>
    <property type="project" value="InterPro"/>
</dbReference>
<dbReference type="AlphaFoldDB" id="A0A080MAW4"/>
<reference evidence="3 5" key="1">
    <citation type="submission" date="2014-02" db="EMBL/GenBank/DDBJ databases">
        <title>Expanding our view of genomic diversity in Candidatus Accumulibacter clades.</title>
        <authorList>
            <person name="Skennerton C.T."/>
            <person name="Barr J.J."/>
            <person name="Slater F.R."/>
            <person name="Bond P.L."/>
            <person name="Tyson G.W."/>
        </authorList>
    </citation>
    <scope>NUCLEOTIDE SEQUENCE [LARGE SCALE GENOMIC DNA]</scope>
    <source>
        <strain evidence="5">SK-02</strain>
    </source>
</reference>
<dbReference type="PRINTS" id="PR00313">
    <property type="entry name" value="CABNDNGRPT"/>
</dbReference>
<dbReference type="InterPro" id="IPR001343">
    <property type="entry name" value="Hemolysn_Ca-bd"/>
</dbReference>
<dbReference type="PANTHER" id="PTHR38340">
    <property type="entry name" value="S-LAYER PROTEIN"/>
    <property type="match status" value="1"/>
</dbReference>
<reference evidence="4 6" key="2">
    <citation type="journal article" date="2019" name="Microbiome">
        <title>Annotated bacterial chromosomes from frame-shift-corrected long-read metagenomic data.</title>
        <authorList>
            <person name="Arumugam K."/>
            <person name="Bagci C."/>
            <person name="Bessarab I."/>
            <person name="Beier S."/>
            <person name="Buchfink B."/>
            <person name="Gorska A."/>
            <person name="Qiu G."/>
            <person name="Huson D.H."/>
            <person name="Williams R.B.H."/>
        </authorList>
    </citation>
    <scope>NUCLEOTIDE SEQUENCE [LARGE SCALE GENOMIC DNA]</scope>
    <source>
        <strain evidence="4">SSA1</strain>
    </source>
</reference>
<dbReference type="SUPFAM" id="SSF51120">
    <property type="entry name" value="beta-Roll"/>
    <property type="match status" value="2"/>
</dbReference>
<dbReference type="Pfam" id="PF00353">
    <property type="entry name" value="HemolysinCabind"/>
    <property type="match status" value="3"/>
</dbReference>
<name>A0A080MAW4_9PROT</name>
<evidence type="ECO:0000313" key="3">
    <source>
        <dbReference type="EMBL" id="KFB78383.1"/>
    </source>
</evidence>
<accession>A0A7D5S725</accession>
<dbReference type="InterPro" id="IPR011049">
    <property type="entry name" value="Serralysin-like_metalloprot_C"/>
</dbReference>
<evidence type="ECO:0000313" key="6">
    <source>
        <dbReference type="Proteomes" id="UP000509684"/>
    </source>
</evidence>
<comment type="subcellular location">
    <subcellularLocation>
        <location evidence="1">Secreted</location>
    </subcellularLocation>
</comment>
<evidence type="ECO:0000256" key="2">
    <source>
        <dbReference type="ARBA" id="ARBA00022525"/>
    </source>
</evidence>
<keyword evidence="2" id="KW-0964">Secreted</keyword>
<evidence type="ECO:0000313" key="4">
    <source>
        <dbReference type="EMBL" id="QLH49236.1"/>
    </source>
</evidence>
<dbReference type="Gene3D" id="2.150.10.10">
    <property type="entry name" value="Serralysin-like metalloprotease, C-terminal"/>
    <property type="match status" value="3"/>
</dbReference>
<reference evidence="4" key="3">
    <citation type="submission" date="2020-06" db="EMBL/GenBank/DDBJ databases">
        <authorList>
            <person name="Arumugam K."/>
            <person name="Besarab I."/>
            <person name="Haryono M."/>
            <person name="Bagci C."/>
            <person name="Beier S."/>
            <person name="Buchfink B."/>
            <person name="Gorska A."/>
            <person name="Qiu G."/>
            <person name="Huson D.H."/>
            <person name="Williams R.B."/>
        </authorList>
    </citation>
    <scope>NUCLEOTIDE SEQUENCE</scope>
    <source>
        <strain evidence="4">SSA1</strain>
    </source>
</reference>
<protein>
    <submittedName>
        <fullName evidence="3">Cyclolysin</fullName>
    </submittedName>
</protein>
<dbReference type="GO" id="GO:0005576">
    <property type="term" value="C:extracellular region"/>
    <property type="evidence" value="ECO:0007669"/>
    <property type="project" value="UniProtKB-SubCell"/>
</dbReference>
<dbReference type="Proteomes" id="UP000509684">
    <property type="component" value="Chromosome"/>
</dbReference>
<evidence type="ECO:0000313" key="5">
    <source>
        <dbReference type="Proteomes" id="UP000021315"/>
    </source>
</evidence>
<evidence type="ECO:0000256" key="1">
    <source>
        <dbReference type="ARBA" id="ARBA00004613"/>
    </source>
</evidence>
<accession>A0A080MAW4</accession>
<dbReference type="EMBL" id="CP058708">
    <property type="protein sequence ID" value="QLH49236.1"/>
    <property type="molecule type" value="Genomic_DNA"/>
</dbReference>